<dbReference type="CDD" id="cd00773">
    <property type="entry name" value="HisRS-like_core"/>
    <property type="match status" value="1"/>
</dbReference>
<dbReference type="InterPro" id="IPR045864">
    <property type="entry name" value="aa-tRNA-synth_II/BPL/LPL"/>
</dbReference>
<dbReference type="Pfam" id="PF13393">
    <property type="entry name" value="tRNA-synt_His"/>
    <property type="match status" value="1"/>
</dbReference>
<evidence type="ECO:0000256" key="9">
    <source>
        <dbReference type="HAMAP-Rule" id="MF_00125"/>
    </source>
</evidence>
<comment type="miscellaneous">
    <text evidence="9">This function is generally fulfilled by the C-terminal part of HisG, which is missing in some bacteria such as this one.</text>
</comment>
<organism evidence="11 12">
    <name type="scientific">Clostridium ganghwense</name>
    <dbReference type="NCBI Taxonomy" id="312089"/>
    <lineage>
        <taxon>Bacteria</taxon>
        <taxon>Bacillati</taxon>
        <taxon>Bacillota</taxon>
        <taxon>Clostridia</taxon>
        <taxon>Eubacteriales</taxon>
        <taxon>Clostridiaceae</taxon>
        <taxon>Clostridium</taxon>
    </lineage>
</organism>
<dbReference type="HAMAP" id="MF_00125">
    <property type="entry name" value="HisZ"/>
    <property type="match status" value="1"/>
</dbReference>
<evidence type="ECO:0000256" key="2">
    <source>
        <dbReference type="ARBA" id="ARBA00004667"/>
    </source>
</evidence>
<reference evidence="11" key="1">
    <citation type="submission" date="2022-12" db="EMBL/GenBank/DDBJ databases">
        <authorList>
            <person name="Wang J."/>
        </authorList>
    </citation>
    <scope>NUCLEOTIDE SEQUENCE</scope>
    <source>
        <strain evidence="11">HY-42-06</strain>
    </source>
</reference>
<comment type="subunit">
    <text evidence="9">Heteromultimer composed of HisG and HisZ subunits.</text>
</comment>
<evidence type="ECO:0000256" key="6">
    <source>
        <dbReference type="ARBA" id="ARBA00022605"/>
    </source>
</evidence>
<dbReference type="PROSITE" id="PS50862">
    <property type="entry name" value="AA_TRNA_LIGASE_II"/>
    <property type="match status" value="1"/>
</dbReference>
<keyword evidence="12" id="KW-1185">Reference proteome</keyword>
<dbReference type="InterPro" id="IPR004516">
    <property type="entry name" value="HisRS/HisZ"/>
</dbReference>
<dbReference type="InterPro" id="IPR041715">
    <property type="entry name" value="HisRS-like_core"/>
</dbReference>
<sequence>MSKWKRYIPEGMKDILFDECSTKLFIEEKLRKIYKFSGFSEIISPTLEFYDVFNSENQPISQEKMYKLFDNTGRILVLRPDMTTPIARITSTKIKDTTYPLKLSYTSNIFRINENLNGKMSEITQSGVEIIGTNNLKADAEIIITAIKSLKELGIKNFKVELGQANFFKALIEEIQINDEEAEKLRRLIENKNYISLGNFLRDKEAYVYKENIDILEKLPQLFGDINIINKARSLTRNCKALEALDNIYDIYKIIEKIGLSSYISIDLGMVQNIDYYTGIIFKAYVDEVGEYILSGGRYDNLIEEFGPKLPATGFAINVDNTMVALKKQGKFKIRAYKKVLIFYRENFLQDAYKLMDIIHSKNMICQLSLYKDEEESLEYARNSEMDKMISIIDEKNIKVFRVDTGEYMIVGFEKFIKMLN</sequence>
<comment type="caution">
    <text evidence="11">The sequence shown here is derived from an EMBL/GenBank/DDBJ whole genome shotgun (WGS) entry which is preliminary data.</text>
</comment>
<evidence type="ECO:0000313" key="11">
    <source>
        <dbReference type="EMBL" id="MCY6371635.1"/>
    </source>
</evidence>
<comment type="subcellular location">
    <subcellularLocation>
        <location evidence="1 9">Cytoplasm</location>
    </subcellularLocation>
</comment>
<comment type="similarity">
    <text evidence="3 9">Belongs to the class-II aminoacyl-tRNA synthetase family. HisZ subfamily.</text>
</comment>
<dbReference type="EMBL" id="JAPQES010000004">
    <property type="protein sequence ID" value="MCY6371635.1"/>
    <property type="molecule type" value="Genomic_DNA"/>
</dbReference>
<dbReference type="PANTHER" id="PTHR43707">
    <property type="entry name" value="HISTIDYL-TRNA SYNTHETASE"/>
    <property type="match status" value="1"/>
</dbReference>
<keyword evidence="11" id="KW-0808">Transferase</keyword>
<comment type="pathway">
    <text evidence="2 9">Amino-acid biosynthesis; L-histidine biosynthesis; L-histidine from 5-phospho-alpha-D-ribose 1-diphosphate: step 1/9.</text>
</comment>
<proteinExistence type="inferred from homology"/>
<evidence type="ECO:0000313" key="12">
    <source>
        <dbReference type="Proteomes" id="UP001079657"/>
    </source>
</evidence>
<feature type="domain" description="Aminoacyl-transfer RNA synthetases class-II family profile" evidence="10">
    <location>
        <begin position="26"/>
        <end position="421"/>
    </location>
</feature>
<accession>A0ABT4CRF2</accession>
<keyword evidence="5 9" id="KW-0963">Cytoplasm</keyword>
<dbReference type="Proteomes" id="UP001079657">
    <property type="component" value="Unassembled WGS sequence"/>
</dbReference>
<dbReference type="PANTHER" id="PTHR43707:SF6">
    <property type="entry name" value="ATP PHOSPHORIBOSYLTRANSFERASE REGULATORY SUBUNIT"/>
    <property type="match status" value="1"/>
</dbReference>
<dbReference type="SUPFAM" id="SSF55681">
    <property type="entry name" value="Class II aaRS and biotin synthetases"/>
    <property type="match status" value="1"/>
</dbReference>
<evidence type="ECO:0000256" key="8">
    <source>
        <dbReference type="ARBA" id="ARBA00025246"/>
    </source>
</evidence>
<evidence type="ECO:0000256" key="1">
    <source>
        <dbReference type="ARBA" id="ARBA00004496"/>
    </source>
</evidence>
<dbReference type="PIRSF" id="PIRSF001549">
    <property type="entry name" value="His-tRNA_synth"/>
    <property type="match status" value="1"/>
</dbReference>
<comment type="function">
    <text evidence="8 9">Required for the first step of histidine biosynthesis. May allow the feedback regulation of ATP phosphoribosyltransferase activity by histidine.</text>
</comment>
<evidence type="ECO:0000256" key="4">
    <source>
        <dbReference type="ARBA" id="ARBA00020397"/>
    </source>
</evidence>
<name>A0ABT4CRF2_9CLOT</name>
<dbReference type="RefSeq" id="WP_268050489.1">
    <property type="nucleotide sequence ID" value="NZ_JAPQES010000004.1"/>
</dbReference>
<dbReference type="InterPro" id="IPR004517">
    <property type="entry name" value="HisZ"/>
</dbReference>
<evidence type="ECO:0000256" key="7">
    <source>
        <dbReference type="ARBA" id="ARBA00023102"/>
    </source>
</evidence>
<dbReference type="GO" id="GO:0016757">
    <property type="term" value="F:glycosyltransferase activity"/>
    <property type="evidence" value="ECO:0007669"/>
    <property type="project" value="UniProtKB-KW"/>
</dbReference>
<evidence type="ECO:0000259" key="10">
    <source>
        <dbReference type="PROSITE" id="PS50862"/>
    </source>
</evidence>
<dbReference type="InterPro" id="IPR006195">
    <property type="entry name" value="aa-tRNA-synth_II"/>
</dbReference>
<evidence type="ECO:0000256" key="3">
    <source>
        <dbReference type="ARBA" id="ARBA00005539"/>
    </source>
</evidence>
<keyword evidence="6 9" id="KW-0028">Amino-acid biosynthesis</keyword>
<dbReference type="Gene3D" id="3.30.930.10">
    <property type="entry name" value="Bira Bifunctional Protein, Domain 2"/>
    <property type="match status" value="1"/>
</dbReference>
<dbReference type="NCBIfam" id="TIGR00443">
    <property type="entry name" value="hisZ_biosyn_reg"/>
    <property type="match status" value="1"/>
</dbReference>
<dbReference type="NCBIfam" id="NF008936">
    <property type="entry name" value="PRK12292.1-3"/>
    <property type="match status" value="1"/>
</dbReference>
<gene>
    <name evidence="9" type="primary">hisZ</name>
    <name evidence="11" type="ORF">OXH55_13380</name>
</gene>
<protein>
    <recommendedName>
        <fullName evidence="4 9">ATP phosphoribosyltransferase regulatory subunit</fullName>
    </recommendedName>
</protein>
<keyword evidence="11" id="KW-0328">Glycosyltransferase</keyword>
<keyword evidence="7 9" id="KW-0368">Histidine biosynthesis</keyword>
<evidence type="ECO:0000256" key="5">
    <source>
        <dbReference type="ARBA" id="ARBA00022490"/>
    </source>
</evidence>